<dbReference type="OrthoDB" id="9806824at2"/>
<keyword evidence="5 11" id="KW-0808">Transferase</keyword>
<keyword evidence="12" id="KW-1185">Reference proteome</keyword>
<proteinExistence type="predicted"/>
<feature type="transmembrane region" description="Helical" evidence="9">
    <location>
        <begin position="65"/>
        <end position="87"/>
    </location>
</feature>
<keyword evidence="6 9" id="KW-0812">Transmembrane</keyword>
<dbReference type="GO" id="GO:0012505">
    <property type="term" value="C:endomembrane system"/>
    <property type="evidence" value="ECO:0007669"/>
    <property type="project" value="UniProtKB-SubCell"/>
</dbReference>
<dbReference type="GO" id="GO:0035438">
    <property type="term" value="F:cyclic-di-GMP binding"/>
    <property type="evidence" value="ECO:0007669"/>
    <property type="project" value="InterPro"/>
</dbReference>
<dbReference type="RefSeq" id="WP_160938106.1">
    <property type="nucleotide sequence ID" value="NZ_SNVJ01000013.1"/>
</dbReference>
<dbReference type="Pfam" id="PF13641">
    <property type="entry name" value="Glyco_tranf_2_3"/>
    <property type="match status" value="1"/>
</dbReference>
<dbReference type="GO" id="GO:0005886">
    <property type="term" value="C:plasma membrane"/>
    <property type="evidence" value="ECO:0007669"/>
    <property type="project" value="UniProtKB-SubCell"/>
</dbReference>
<accession>A0A845BHM2</accession>
<evidence type="ECO:0000256" key="1">
    <source>
        <dbReference type="ARBA" id="ARBA00004127"/>
    </source>
</evidence>
<protein>
    <submittedName>
        <fullName evidence="11">Glycosyltransferase</fullName>
    </submittedName>
</protein>
<feature type="transmembrane region" description="Helical" evidence="9">
    <location>
        <begin position="402"/>
        <end position="420"/>
    </location>
</feature>
<dbReference type="InterPro" id="IPR003919">
    <property type="entry name" value="Cell_synth_A"/>
</dbReference>
<evidence type="ECO:0000256" key="9">
    <source>
        <dbReference type="SAM" id="Phobius"/>
    </source>
</evidence>
<dbReference type="GO" id="GO:0006011">
    <property type="term" value="P:UDP-alpha-D-glucose metabolic process"/>
    <property type="evidence" value="ECO:0007669"/>
    <property type="project" value="InterPro"/>
</dbReference>
<evidence type="ECO:0000259" key="10">
    <source>
        <dbReference type="Pfam" id="PF07238"/>
    </source>
</evidence>
<dbReference type="GO" id="GO:0016759">
    <property type="term" value="F:cellulose synthase activity"/>
    <property type="evidence" value="ECO:0007669"/>
    <property type="project" value="InterPro"/>
</dbReference>
<dbReference type="PANTHER" id="PTHR43867">
    <property type="entry name" value="CELLULOSE SYNTHASE CATALYTIC SUBUNIT A [UDP-FORMING]"/>
    <property type="match status" value="1"/>
</dbReference>
<gene>
    <name evidence="11" type="ORF">E0493_15220</name>
</gene>
<keyword evidence="3" id="KW-0997">Cell inner membrane</keyword>
<evidence type="ECO:0000256" key="8">
    <source>
        <dbReference type="ARBA" id="ARBA00023136"/>
    </source>
</evidence>
<sequence>MVELAAAAPLLFSLGLLLSAALLLGRESRLARALGAAVGAAVALRYAWWHATAAMPEGQAAWQTVYAWAFLLIETGAIASAVFGYLFMSRRLDRSAEADARAGSPLAGAPVDVLIATYNEGHEILERTVVGALHLDHPDLRVFVLDDGKRPWVRELAGELGVRYVARADNRHAKAGNVNNGLRVALEEGRRAEFVLLLDADFVPNRRLLRRTLPLFEAADVGIVQTPQHFFNPDPLQANLFCAEVWPDEQRLFFNELLPCKDAWDAAFCCGTSAVLRVAAMRDSGGLATETVTEDMLTSFKMREFGWRTIFLNEVLSLGLAPESLKEYISQRSRWCLGAVQQVYTRWSFLGRGRIGLLNRLACLDTFLYWACGFPFRLLMLLTPILYWWSGTAVIRGSLEDMLYWLAPHVLCGMAFTAIFSHGRAFPIMTDVNQLLPSIAITRSVITGLLRPHGHAFKVTAKGLSTSGVTVQWRLMWPFLLLAAGLLGGLLLNISPYSAQNGAPGYAINVLWSLYGLTVLAITIAACVEEPKRRTEERFPTDEAAVAVLPDGRRWPCRVVDLSLTGARMLRPAGWEGLEGEGVLQLDAGGLVLPFRTVRSAGPHCGVAFMAGAEGRRALIRKLYTGGYHREVRRISLAATMAGILRKVFA</sequence>
<evidence type="ECO:0000256" key="6">
    <source>
        <dbReference type="ARBA" id="ARBA00022692"/>
    </source>
</evidence>
<dbReference type="PANTHER" id="PTHR43867:SF2">
    <property type="entry name" value="CELLULOSE SYNTHASE CATALYTIC SUBUNIT A [UDP-FORMING]"/>
    <property type="match status" value="1"/>
</dbReference>
<dbReference type="PRINTS" id="PR01439">
    <property type="entry name" value="CELLSNTHASEA"/>
</dbReference>
<evidence type="ECO:0000313" key="11">
    <source>
        <dbReference type="EMBL" id="MXP64702.1"/>
    </source>
</evidence>
<dbReference type="Gene3D" id="3.90.550.10">
    <property type="entry name" value="Spore Coat Polysaccharide Biosynthesis Protein SpsA, Chain A"/>
    <property type="match status" value="1"/>
</dbReference>
<feature type="transmembrane region" description="Helical" evidence="9">
    <location>
        <begin position="475"/>
        <end position="494"/>
    </location>
</feature>
<keyword evidence="8 9" id="KW-0472">Membrane</keyword>
<name>A0A845BHM2_9PROT</name>
<dbReference type="Gene3D" id="2.40.10.220">
    <property type="entry name" value="predicted glycosyltransferase like domains"/>
    <property type="match status" value="1"/>
</dbReference>
<reference evidence="11 12" key="1">
    <citation type="submission" date="2019-03" db="EMBL/GenBank/DDBJ databases">
        <title>Roseomonas sp. a novel Roseomonas species isolated from Sea whip Gorgonian.</title>
        <authorList>
            <person name="Li F."/>
            <person name="Pan X."/>
            <person name="Huang S."/>
            <person name="Li Z."/>
            <person name="Meng B."/>
        </authorList>
    </citation>
    <scope>NUCLEOTIDE SEQUENCE [LARGE SCALE GENOMIC DNA]</scope>
    <source>
        <strain evidence="11 12">M0104</strain>
    </source>
</reference>
<evidence type="ECO:0000256" key="5">
    <source>
        <dbReference type="ARBA" id="ARBA00022679"/>
    </source>
</evidence>
<evidence type="ECO:0000256" key="4">
    <source>
        <dbReference type="ARBA" id="ARBA00022676"/>
    </source>
</evidence>
<dbReference type="Pfam" id="PF07238">
    <property type="entry name" value="PilZ"/>
    <property type="match status" value="1"/>
</dbReference>
<dbReference type="InterPro" id="IPR009875">
    <property type="entry name" value="PilZ_domain"/>
</dbReference>
<organism evidence="11 12">
    <name type="scientific">Teichococcus coralli</name>
    <dbReference type="NCBI Taxonomy" id="2545983"/>
    <lineage>
        <taxon>Bacteria</taxon>
        <taxon>Pseudomonadati</taxon>
        <taxon>Pseudomonadota</taxon>
        <taxon>Alphaproteobacteria</taxon>
        <taxon>Acetobacterales</taxon>
        <taxon>Roseomonadaceae</taxon>
        <taxon>Roseomonas</taxon>
    </lineage>
</organism>
<dbReference type="AlphaFoldDB" id="A0A845BHM2"/>
<keyword evidence="7 9" id="KW-1133">Transmembrane helix</keyword>
<dbReference type="CDD" id="cd06421">
    <property type="entry name" value="CESA_CelA_like"/>
    <property type="match status" value="1"/>
</dbReference>
<comment type="subcellular location">
    <subcellularLocation>
        <location evidence="1">Endomembrane system</location>
        <topology evidence="1">Multi-pass membrane protein</topology>
    </subcellularLocation>
</comment>
<dbReference type="Proteomes" id="UP000460715">
    <property type="component" value="Unassembled WGS sequence"/>
</dbReference>
<keyword evidence="4" id="KW-0328">Glycosyltransferase</keyword>
<dbReference type="SUPFAM" id="SSF141371">
    <property type="entry name" value="PilZ domain-like"/>
    <property type="match status" value="1"/>
</dbReference>
<evidence type="ECO:0000256" key="2">
    <source>
        <dbReference type="ARBA" id="ARBA00022475"/>
    </source>
</evidence>
<evidence type="ECO:0000256" key="3">
    <source>
        <dbReference type="ARBA" id="ARBA00022519"/>
    </source>
</evidence>
<feature type="transmembrane region" description="Helical" evidence="9">
    <location>
        <begin position="506"/>
        <end position="528"/>
    </location>
</feature>
<keyword evidence="2" id="KW-1003">Cell membrane</keyword>
<feature type="transmembrane region" description="Helical" evidence="9">
    <location>
        <begin position="367"/>
        <end position="390"/>
    </location>
</feature>
<dbReference type="InterPro" id="IPR029044">
    <property type="entry name" value="Nucleotide-diphossugar_trans"/>
</dbReference>
<dbReference type="InterPro" id="IPR050321">
    <property type="entry name" value="Glycosyltr_2/OpgH_subfam"/>
</dbReference>
<feature type="domain" description="PilZ" evidence="10">
    <location>
        <begin position="533"/>
        <end position="623"/>
    </location>
</feature>
<comment type="caution">
    <text evidence="11">The sequence shown here is derived from an EMBL/GenBank/DDBJ whole genome shotgun (WGS) entry which is preliminary data.</text>
</comment>
<evidence type="ECO:0000256" key="7">
    <source>
        <dbReference type="ARBA" id="ARBA00022989"/>
    </source>
</evidence>
<dbReference type="SUPFAM" id="SSF53448">
    <property type="entry name" value="Nucleotide-diphospho-sugar transferases"/>
    <property type="match status" value="1"/>
</dbReference>
<dbReference type="EMBL" id="SNVJ01000013">
    <property type="protein sequence ID" value="MXP64702.1"/>
    <property type="molecule type" value="Genomic_DNA"/>
</dbReference>
<evidence type="ECO:0000313" key="12">
    <source>
        <dbReference type="Proteomes" id="UP000460715"/>
    </source>
</evidence>